<dbReference type="CDD" id="cd06550">
    <property type="entry name" value="TM_ABC_iron-siderophores_like"/>
    <property type="match status" value="1"/>
</dbReference>
<evidence type="ECO:0000256" key="1">
    <source>
        <dbReference type="ARBA" id="ARBA00004651"/>
    </source>
</evidence>
<dbReference type="PANTHER" id="PTHR30472">
    <property type="entry name" value="FERRIC ENTEROBACTIN TRANSPORT SYSTEM PERMEASE PROTEIN"/>
    <property type="match status" value="1"/>
</dbReference>
<keyword evidence="4" id="KW-1003">Cell membrane</keyword>
<dbReference type="InterPro" id="IPR037294">
    <property type="entry name" value="ABC_BtuC-like"/>
</dbReference>
<proteinExistence type="inferred from homology"/>
<evidence type="ECO:0000256" key="2">
    <source>
        <dbReference type="ARBA" id="ARBA00007935"/>
    </source>
</evidence>
<comment type="similarity">
    <text evidence="2">Belongs to the binding-protein-dependent transport system permease family. FecCD subfamily.</text>
</comment>
<feature type="transmembrane region" description="Helical" evidence="9">
    <location>
        <begin position="118"/>
        <end position="138"/>
    </location>
</feature>
<feature type="transmembrane region" description="Helical" evidence="9">
    <location>
        <begin position="144"/>
        <end position="163"/>
    </location>
</feature>
<feature type="region of interest" description="Disordered" evidence="8">
    <location>
        <begin position="1"/>
        <end position="24"/>
    </location>
</feature>
<accession>A0A433JUD6</accession>
<comment type="caution">
    <text evidence="10">The sequence shown here is derived from an EMBL/GenBank/DDBJ whole genome shotgun (WGS) entry which is preliminary data.</text>
</comment>
<dbReference type="AlphaFoldDB" id="A0A433JUD6"/>
<evidence type="ECO:0000256" key="3">
    <source>
        <dbReference type="ARBA" id="ARBA00022448"/>
    </source>
</evidence>
<feature type="transmembrane region" description="Helical" evidence="9">
    <location>
        <begin position="212"/>
        <end position="235"/>
    </location>
</feature>
<dbReference type="GO" id="GO:0033214">
    <property type="term" value="P:siderophore-iron import into cell"/>
    <property type="evidence" value="ECO:0007669"/>
    <property type="project" value="TreeGrafter"/>
</dbReference>
<evidence type="ECO:0000256" key="7">
    <source>
        <dbReference type="ARBA" id="ARBA00023136"/>
    </source>
</evidence>
<dbReference type="Proteomes" id="UP000274909">
    <property type="component" value="Unassembled WGS sequence"/>
</dbReference>
<keyword evidence="11" id="KW-1185">Reference proteome</keyword>
<evidence type="ECO:0000313" key="11">
    <source>
        <dbReference type="Proteomes" id="UP000274909"/>
    </source>
</evidence>
<name>A0A433JUD6_9MICO</name>
<dbReference type="InterPro" id="IPR000522">
    <property type="entry name" value="ABC_transptr_permease_BtuC"/>
</dbReference>
<reference evidence="10 11" key="1">
    <citation type="submission" date="2018-12" db="EMBL/GenBank/DDBJ databases">
        <authorList>
            <person name="Li F."/>
        </authorList>
    </citation>
    <scope>NUCLEOTIDE SEQUENCE [LARGE SCALE GENOMIC DNA]</scope>
    <source>
        <strain evidence="10 11">EGI 6500705</strain>
    </source>
</reference>
<keyword evidence="3" id="KW-0813">Transport</keyword>
<evidence type="ECO:0000256" key="6">
    <source>
        <dbReference type="ARBA" id="ARBA00022989"/>
    </source>
</evidence>
<keyword evidence="5 9" id="KW-0812">Transmembrane</keyword>
<evidence type="ECO:0000256" key="4">
    <source>
        <dbReference type="ARBA" id="ARBA00022475"/>
    </source>
</evidence>
<keyword evidence="6 9" id="KW-1133">Transmembrane helix</keyword>
<organism evidence="10 11">
    <name type="scientific">Labedella endophytica</name>
    <dbReference type="NCBI Taxonomy" id="1523160"/>
    <lineage>
        <taxon>Bacteria</taxon>
        <taxon>Bacillati</taxon>
        <taxon>Actinomycetota</taxon>
        <taxon>Actinomycetes</taxon>
        <taxon>Micrococcales</taxon>
        <taxon>Microbacteriaceae</taxon>
        <taxon>Labedella</taxon>
    </lineage>
</organism>
<feature type="transmembrane region" description="Helical" evidence="9">
    <location>
        <begin position="172"/>
        <end position="192"/>
    </location>
</feature>
<feature type="transmembrane region" description="Helical" evidence="9">
    <location>
        <begin position="35"/>
        <end position="59"/>
    </location>
</feature>
<gene>
    <name evidence="10" type="ORF">ELQ94_09975</name>
</gene>
<dbReference type="PANTHER" id="PTHR30472:SF24">
    <property type="entry name" value="FERRIC ENTEROBACTIN TRANSPORT SYSTEM PERMEASE PROTEIN FEPG"/>
    <property type="match status" value="1"/>
</dbReference>
<dbReference type="GO" id="GO:0005886">
    <property type="term" value="C:plasma membrane"/>
    <property type="evidence" value="ECO:0007669"/>
    <property type="project" value="UniProtKB-SubCell"/>
</dbReference>
<dbReference type="Pfam" id="PF01032">
    <property type="entry name" value="FecCD"/>
    <property type="match status" value="1"/>
</dbReference>
<evidence type="ECO:0000256" key="8">
    <source>
        <dbReference type="SAM" id="MobiDB-lite"/>
    </source>
</evidence>
<dbReference type="RefSeq" id="WP_127049642.1">
    <property type="nucleotide sequence ID" value="NZ_RZGZ01000002.1"/>
</dbReference>
<feature type="transmembrane region" description="Helical" evidence="9">
    <location>
        <begin position="88"/>
        <end position="106"/>
    </location>
</feature>
<evidence type="ECO:0000256" key="5">
    <source>
        <dbReference type="ARBA" id="ARBA00022692"/>
    </source>
</evidence>
<dbReference type="EMBL" id="RZGZ01000002">
    <property type="protein sequence ID" value="RUR01773.1"/>
    <property type="molecule type" value="Genomic_DNA"/>
</dbReference>
<sequence>MTREHVLTRPTTLPTGDAAARLGSARRRRGRRRGFVMGALAAALVLVFLVTLSVGNTFYSPAEVFRVILGEQVPGASFTVGTLRLPRAITGLLAGVAFGLAGVTFQTMLRNALASPDVIGITSGASAAAVFGITVLGLGGAGVSVLAVVCGLGTALAIYLLAYRSGLSGARLILIGIGVGAMLDSVVSYLLLKSSAFEVQAALRWLTGSLGSAFWEGIPPLAASLVVLLPAIMLLTRRLTAMQLGDDSATALGVRVDRTRLLLVVVAVALAGVATATTGPIAFVAFLSGPIAARLVGGGRSLLIPAGLVGGLLVLTADLLGQFAFDTSFPVGIVTGAIGAPYLLYLLIRSNRSGGSL</sequence>
<feature type="transmembrane region" description="Helical" evidence="9">
    <location>
        <begin position="302"/>
        <end position="321"/>
    </location>
</feature>
<dbReference type="OrthoDB" id="4455417at2"/>
<feature type="transmembrane region" description="Helical" evidence="9">
    <location>
        <begin position="328"/>
        <end position="348"/>
    </location>
</feature>
<comment type="subcellular location">
    <subcellularLocation>
        <location evidence="1">Cell membrane</location>
        <topology evidence="1">Multi-pass membrane protein</topology>
    </subcellularLocation>
</comment>
<protein>
    <submittedName>
        <fullName evidence="10">Iron ABC transporter permease</fullName>
    </submittedName>
</protein>
<keyword evidence="7 9" id="KW-0472">Membrane</keyword>
<evidence type="ECO:0000256" key="9">
    <source>
        <dbReference type="SAM" id="Phobius"/>
    </source>
</evidence>
<dbReference type="GO" id="GO:0022857">
    <property type="term" value="F:transmembrane transporter activity"/>
    <property type="evidence" value="ECO:0007669"/>
    <property type="project" value="InterPro"/>
</dbReference>
<dbReference type="SUPFAM" id="SSF81345">
    <property type="entry name" value="ABC transporter involved in vitamin B12 uptake, BtuC"/>
    <property type="match status" value="1"/>
</dbReference>
<feature type="transmembrane region" description="Helical" evidence="9">
    <location>
        <begin position="261"/>
        <end position="287"/>
    </location>
</feature>
<evidence type="ECO:0000313" key="10">
    <source>
        <dbReference type="EMBL" id="RUR01773.1"/>
    </source>
</evidence>
<dbReference type="Gene3D" id="1.10.3470.10">
    <property type="entry name" value="ABC transporter involved in vitamin B12 uptake, BtuC"/>
    <property type="match status" value="1"/>
</dbReference>